<sequence>MASATPISSQIPPYQPRGDSKGQSASLHTFDPRSGVLLNFPELGSFGREIFVSQVMTQKRKHSHHLADRWNQRPANKRNRPILTAINPNQNIPNGLNSTTTTILIASLQPILLLARAISSVFPSPTNTFLPSRVRRQTHSINPHHNSSQSLLYSLNYSRPSQTPILISSFSATNTVGSRDLQKNRNH</sequence>
<dbReference type="EMBL" id="CP110427">
    <property type="protein sequence ID" value="WAQ86593.1"/>
    <property type="molecule type" value="Genomic_DNA"/>
</dbReference>
<accession>A0ABY7CQJ8</accession>
<dbReference type="RefSeq" id="XP_053022148.1">
    <property type="nucleotide sequence ID" value="XM_053170914.1"/>
</dbReference>
<gene>
    <name evidence="2" type="ORF">PtA15_7A319</name>
</gene>
<evidence type="ECO:0000313" key="3">
    <source>
        <dbReference type="Proteomes" id="UP001164743"/>
    </source>
</evidence>
<organism evidence="2 3">
    <name type="scientific">Puccinia triticina</name>
    <dbReference type="NCBI Taxonomy" id="208348"/>
    <lineage>
        <taxon>Eukaryota</taxon>
        <taxon>Fungi</taxon>
        <taxon>Dikarya</taxon>
        <taxon>Basidiomycota</taxon>
        <taxon>Pucciniomycotina</taxon>
        <taxon>Pucciniomycetes</taxon>
        <taxon>Pucciniales</taxon>
        <taxon>Pucciniaceae</taxon>
        <taxon>Puccinia</taxon>
    </lineage>
</organism>
<evidence type="ECO:0000256" key="1">
    <source>
        <dbReference type="SAM" id="MobiDB-lite"/>
    </source>
</evidence>
<keyword evidence="3" id="KW-1185">Reference proteome</keyword>
<protein>
    <submittedName>
        <fullName evidence="2">Uncharacterized protein</fullName>
    </submittedName>
</protein>
<dbReference type="Proteomes" id="UP001164743">
    <property type="component" value="Chromosome 7A"/>
</dbReference>
<dbReference type="GeneID" id="77811809"/>
<name>A0ABY7CQJ8_9BASI</name>
<evidence type="ECO:0000313" key="2">
    <source>
        <dbReference type="EMBL" id="WAQ86593.1"/>
    </source>
</evidence>
<proteinExistence type="predicted"/>
<feature type="compositionally biased region" description="Polar residues" evidence="1">
    <location>
        <begin position="1"/>
        <end position="12"/>
    </location>
</feature>
<feature type="region of interest" description="Disordered" evidence="1">
    <location>
        <begin position="1"/>
        <end position="28"/>
    </location>
</feature>
<reference evidence="2" key="1">
    <citation type="submission" date="2022-10" db="EMBL/GenBank/DDBJ databases">
        <title>Puccinia triticina Genome sequencing and assembly.</title>
        <authorList>
            <person name="Li C."/>
        </authorList>
    </citation>
    <scope>NUCLEOTIDE SEQUENCE</scope>
    <source>
        <strain evidence="2">Pt15</strain>
    </source>
</reference>